<accession>A0A0V0GSF3</accession>
<protein>
    <submittedName>
        <fullName evidence="2">Putative ovule protein</fullName>
    </submittedName>
</protein>
<name>A0A0V0GSF3_SOLCH</name>
<dbReference type="AlphaFoldDB" id="A0A0V0GSF3"/>
<evidence type="ECO:0000313" key="2">
    <source>
        <dbReference type="EMBL" id="JAP10585.1"/>
    </source>
</evidence>
<feature type="region of interest" description="Disordered" evidence="1">
    <location>
        <begin position="1"/>
        <end position="52"/>
    </location>
</feature>
<feature type="compositionally biased region" description="Polar residues" evidence="1">
    <location>
        <begin position="13"/>
        <end position="31"/>
    </location>
</feature>
<organism evidence="2">
    <name type="scientific">Solanum chacoense</name>
    <name type="common">Chaco potato</name>
    <dbReference type="NCBI Taxonomy" id="4108"/>
    <lineage>
        <taxon>Eukaryota</taxon>
        <taxon>Viridiplantae</taxon>
        <taxon>Streptophyta</taxon>
        <taxon>Embryophyta</taxon>
        <taxon>Tracheophyta</taxon>
        <taxon>Spermatophyta</taxon>
        <taxon>Magnoliopsida</taxon>
        <taxon>eudicotyledons</taxon>
        <taxon>Gunneridae</taxon>
        <taxon>Pentapetalae</taxon>
        <taxon>asterids</taxon>
        <taxon>lamiids</taxon>
        <taxon>Solanales</taxon>
        <taxon>Solanaceae</taxon>
        <taxon>Solanoideae</taxon>
        <taxon>Solaneae</taxon>
        <taxon>Solanum</taxon>
    </lineage>
</organism>
<evidence type="ECO:0000256" key="1">
    <source>
        <dbReference type="SAM" id="MobiDB-lite"/>
    </source>
</evidence>
<proteinExistence type="predicted"/>
<dbReference type="EMBL" id="GEDG01032862">
    <property type="protein sequence ID" value="JAP10585.1"/>
    <property type="molecule type" value="Transcribed_RNA"/>
</dbReference>
<sequence>MGVPKENKRLRATTEQSKTQLYPPQSSSISLSPKPPTQRKRNHVTTYPTSSPPTNIKFSTIFGIAQKFQTTEAYPTITSW</sequence>
<reference evidence="2" key="1">
    <citation type="submission" date="2015-12" db="EMBL/GenBank/DDBJ databases">
        <title>Gene expression during late stages of embryo sac development: a critical building block for successful pollen-pistil interactions.</title>
        <authorList>
            <person name="Liu Y."/>
            <person name="Joly V."/>
            <person name="Sabar M."/>
            <person name="Matton D.P."/>
        </authorList>
    </citation>
    <scope>NUCLEOTIDE SEQUENCE</scope>
</reference>